<evidence type="ECO:0000313" key="2">
    <source>
        <dbReference type="Proteomes" id="UP000010310"/>
    </source>
</evidence>
<dbReference type="AlphaFoldDB" id="K6FDI4"/>
<evidence type="ECO:0000313" key="1">
    <source>
        <dbReference type="EMBL" id="EKO36687.1"/>
    </source>
</evidence>
<dbReference type="Proteomes" id="UP000010310">
    <property type="component" value="Unassembled WGS sequence"/>
</dbReference>
<proteinExistence type="predicted"/>
<dbReference type="EMBL" id="AMWX01000002">
    <property type="protein sequence ID" value="EKO36687.1"/>
    <property type="molecule type" value="Genomic_DNA"/>
</dbReference>
<name>K6FDI4_9GAMM</name>
<protein>
    <submittedName>
        <fullName evidence="1">Uncharacterized protein</fullName>
    </submittedName>
</protein>
<sequence length="40" mass="4584">MGDAISFCLYTLIKSPKEQYFLALQYKGHKRPRLVAVLQG</sequence>
<keyword evidence="2" id="KW-1185">Reference proteome</keyword>
<comment type="caution">
    <text evidence="1">The sequence shown here is derived from an EMBL/GenBank/DDBJ whole genome shotgun (WGS) entry which is preliminary data.</text>
</comment>
<gene>
    <name evidence="1" type="ORF">B273_0939</name>
</gene>
<reference evidence="1 2" key="1">
    <citation type="submission" date="2012-09" db="EMBL/GenBank/DDBJ databases">
        <authorList>
            <person name="Dupont C.L."/>
            <person name="Rusch D.B."/>
            <person name="Lombardo M.-J."/>
            <person name="Novotny M."/>
            <person name="Yee-Greenbaum J."/>
            <person name="Laskin R."/>
        </authorList>
    </citation>
    <scope>NUCLEOTIDE SEQUENCE [LARGE SCALE GENOMIC DNA]</scope>
    <source>
        <strain evidence="1">SAR86E</strain>
    </source>
</reference>
<dbReference type="STRING" id="1208365.B273_0939"/>
<accession>K6FDI4</accession>
<organism evidence="1 2">
    <name type="scientific">SAR86 cluster bacterium SAR86E</name>
    <dbReference type="NCBI Taxonomy" id="1208365"/>
    <lineage>
        <taxon>Bacteria</taxon>
        <taxon>Pseudomonadati</taxon>
        <taxon>Pseudomonadota</taxon>
        <taxon>Gammaproteobacteria</taxon>
        <taxon>SAR86 cluster</taxon>
    </lineage>
</organism>